<dbReference type="Gene3D" id="2.30.29.30">
    <property type="entry name" value="Pleckstrin-homology domain (PH domain)/Phosphotyrosine-binding domain (PTB)"/>
    <property type="match status" value="1"/>
</dbReference>
<dbReference type="Pfam" id="PF11942">
    <property type="entry name" value="Spt5_N"/>
    <property type="match status" value="1"/>
</dbReference>
<evidence type="ECO:0000256" key="4">
    <source>
        <dbReference type="ARBA" id="ARBA00021370"/>
    </source>
</evidence>
<dbReference type="FunFam" id="2.30.30.30:FF:000013">
    <property type="entry name" value="Transcription elongation factor SPT5"/>
    <property type="match status" value="1"/>
</dbReference>
<feature type="compositionally biased region" description="Acidic residues" evidence="13">
    <location>
        <begin position="3071"/>
        <end position="3081"/>
    </location>
</feature>
<dbReference type="SUPFAM" id="SSF50729">
    <property type="entry name" value="PH domain-like"/>
    <property type="match status" value="1"/>
</dbReference>
<dbReference type="Pfam" id="PF23290">
    <property type="entry name" value="KOW5_SPT5"/>
    <property type="match status" value="1"/>
</dbReference>
<dbReference type="Pfam" id="PF23042">
    <property type="entry name" value="KOW1_SPT5"/>
    <property type="match status" value="1"/>
</dbReference>
<evidence type="ECO:0000256" key="7">
    <source>
        <dbReference type="ARBA" id="ARBA00022737"/>
    </source>
</evidence>
<dbReference type="SMART" id="SM01104">
    <property type="entry name" value="CTD"/>
    <property type="match status" value="1"/>
</dbReference>
<dbReference type="GO" id="GO:0030833">
    <property type="term" value="P:regulation of actin filament polymerization"/>
    <property type="evidence" value="ECO:0007669"/>
    <property type="project" value="TreeGrafter"/>
</dbReference>
<dbReference type="Pfam" id="PF23288">
    <property type="entry name" value="KOW6_SPT5"/>
    <property type="match status" value="1"/>
</dbReference>
<feature type="compositionally biased region" description="Basic and acidic residues" evidence="13">
    <location>
        <begin position="742"/>
        <end position="779"/>
    </location>
</feature>
<feature type="region of interest" description="Disordered" evidence="13">
    <location>
        <begin position="1608"/>
        <end position="1706"/>
    </location>
</feature>
<name>A0A7J6C9U5_9TELE</name>
<feature type="compositionally biased region" description="Acidic residues" evidence="13">
    <location>
        <begin position="2263"/>
        <end position="2274"/>
    </location>
</feature>
<feature type="compositionally biased region" description="Acidic residues" evidence="13">
    <location>
        <begin position="2320"/>
        <end position="2334"/>
    </location>
</feature>
<comment type="caution">
    <text evidence="16">The sequence shown here is derived from an EMBL/GenBank/DDBJ whole genome shotgun (WGS) entry which is preliminary data.</text>
</comment>
<feature type="compositionally biased region" description="Polar residues" evidence="13">
    <location>
        <begin position="1530"/>
        <end position="1546"/>
    </location>
</feature>
<dbReference type="Pfam" id="PF23284">
    <property type="entry name" value="KOW2_Spt5"/>
    <property type="match status" value="1"/>
</dbReference>
<feature type="compositionally biased region" description="Low complexity" evidence="13">
    <location>
        <begin position="1616"/>
        <end position="1634"/>
    </location>
</feature>
<dbReference type="InterPro" id="IPR035899">
    <property type="entry name" value="DBL_dom_sf"/>
</dbReference>
<dbReference type="SMART" id="SM00325">
    <property type="entry name" value="RhoGEF"/>
    <property type="match status" value="1"/>
</dbReference>
<keyword evidence="17" id="KW-1185">Reference proteome</keyword>
<dbReference type="InterPro" id="IPR006645">
    <property type="entry name" value="NGN-like_dom"/>
</dbReference>
<dbReference type="GO" id="GO:0031267">
    <property type="term" value="F:small GTPase binding"/>
    <property type="evidence" value="ECO:0007669"/>
    <property type="project" value="TreeGrafter"/>
</dbReference>
<keyword evidence="10" id="KW-0804">Transcription</keyword>
<feature type="compositionally biased region" description="Polar residues" evidence="13">
    <location>
        <begin position="1669"/>
        <end position="1682"/>
    </location>
</feature>
<reference evidence="16 17" key="1">
    <citation type="submission" date="2020-04" db="EMBL/GenBank/DDBJ databases">
        <title>Chromosome-level genome assembly of a cyprinid fish Onychostoma macrolepis by integration of Nanopore Sequencing, Bionano and Hi-C technology.</title>
        <authorList>
            <person name="Wang D."/>
        </authorList>
    </citation>
    <scope>NUCLEOTIDE SEQUENCE [LARGE SCALE GENOMIC DNA]</scope>
    <source>
        <strain evidence="16">SWU-2019</strain>
        <tissue evidence="16">Muscle</tissue>
    </source>
</reference>
<dbReference type="Gene3D" id="3.30.70.940">
    <property type="entry name" value="NusG, N-terminal domain"/>
    <property type="match status" value="1"/>
</dbReference>
<organism evidence="16 17">
    <name type="scientific">Onychostoma macrolepis</name>
    <dbReference type="NCBI Taxonomy" id="369639"/>
    <lineage>
        <taxon>Eukaryota</taxon>
        <taxon>Metazoa</taxon>
        <taxon>Chordata</taxon>
        <taxon>Craniata</taxon>
        <taxon>Vertebrata</taxon>
        <taxon>Euteleostomi</taxon>
        <taxon>Actinopterygii</taxon>
        <taxon>Neopterygii</taxon>
        <taxon>Teleostei</taxon>
        <taxon>Ostariophysi</taxon>
        <taxon>Cypriniformes</taxon>
        <taxon>Cyprinidae</taxon>
        <taxon>Acrossocheilinae</taxon>
        <taxon>Onychostoma</taxon>
    </lineage>
</organism>
<dbReference type="Proteomes" id="UP000579812">
    <property type="component" value="Unassembled WGS sequence"/>
</dbReference>
<dbReference type="InterPro" id="IPR005824">
    <property type="entry name" value="KOW"/>
</dbReference>
<feature type="region of interest" description="Disordered" evidence="13">
    <location>
        <begin position="2987"/>
        <end position="3212"/>
    </location>
</feature>
<comment type="subcellular location">
    <subcellularLocation>
        <location evidence="1">Nucleus</location>
    </subcellularLocation>
</comment>
<dbReference type="FunFam" id="2.30.30.30:FF:000017">
    <property type="entry name" value="Transcription elongation factor SPT5"/>
    <property type="match status" value="1"/>
</dbReference>
<keyword evidence="5" id="KW-0678">Repressor</keyword>
<dbReference type="GO" id="GO:0006354">
    <property type="term" value="P:DNA-templated transcription elongation"/>
    <property type="evidence" value="ECO:0007669"/>
    <property type="project" value="InterPro"/>
</dbReference>
<dbReference type="SMART" id="SM00739">
    <property type="entry name" value="KOW"/>
    <property type="match status" value="6"/>
</dbReference>
<feature type="region of interest" description="Disordered" evidence="13">
    <location>
        <begin position="99"/>
        <end position="124"/>
    </location>
</feature>
<feature type="compositionally biased region" description="Polar residues" evidence="13">
    <location>
        <begin position="1869"/>
        <end position="1891"/>
    </location>
</feature>
<dbReference type="SUPFAM" id="SSF50104">
    <property type="entry name" value="Translation proteins SH3-like domain"/>
    <property type="match status" value="1"/>
</dbReference>
<dbReference type="FunFam" id="3.30.70.940:FF:000003">
    <property type="entry name" value="Transcription elongation factor SPT5"/>
    <property type="match status" value="1"/>
</dbReference>
<dbReference type="CDD" id="cd06084">
    <property type="entry name" value="KOW_Spt5_4"/>
    <property type="match status" value="1"/>
</dbReference>
<dbReference type="PANTHER" id="PTHR45924:SF3">
    <property type="entry name" value="PLECKSTRIN HOMOLOGY DOMAIN-CONTAINING FAMILY G MEMBER 2"/>
    <property type="match status" value="1"/>
</dbReference>
<dbReference type="SMART" id="SM00233">
    <property type="entry name" value="PH"/>
    <property type="match status" value="1"/>
</dbReference>
<dbReference type="CDD" id="cd06085">
    <property type="entry name" value="KOW_Spt5_5"/>
    <property type="match status" value="1"/>
</dbReference>
<keyword evidence="9" id="KW-0010">Activator</keyword>
<dbReference type="CDD" id="cd09888">
    <property type="entry name" value="NGN_Euk"/>
    <property type="match status" value="1"/>
</dbReference>
<feature type="compositionally biased region" description="Basic and acidic residues" evidence="13">
    <location>
        <begin position="675"/>
        <end position="689"/>
    </location>
</feature>
<feature type="region of interest" description="Disordered" evidence="13">
    <location>
        <begin position="649"/>
        <end position="779"/>
    </location>
</feature>
<evidence type="ECO:0000256" key="2">
    <source>
        <dbReference type="ARBA" id="ARBA00006956"/>
    </source>
</evidence>
<keyword evidence="6" id="KW-0597">Phosphoprotein</keyword>
<feature type="compositionally biased region" description="Low complexity" evidence="13">
    <location>
        <begin position="99"/>
        <end position="118"/>
    </location>
</feature>
<dbReference type="InterPro" id="IPR041978">
    <property type="entry name" value="KOW_Spt5_5"/>
</dbReference>
<dbReference type="InterPro" id="IPR000219">
    <property type="entry name" value="DH_dom"/>
</dbReference>
<dbReference type="EMBL" id="JAAMOB010000015">
    <property type="protein sequence ID" value="KAF4104059.1"/>
    <property type="molecule type" value="Genomic_DNA"/>
</dbReference>
<evidence type="ECO:0000256" key="5">
    <source>
        <dbReference type="ARBA" id="ARBA00022491"/>
    </source>
</evidence>
<dbReference type="InterPro" id="IPR041977">
    <property type="entry name" value="KOW_Spt5_4"/>
</dbReference>
<evidence type="ECO:0000256" key="3">
    <source>
        <dbReference type="ARBA" id="ARBA00020181"/>
    </source>
</evidence>
<feature type="compositionally biased region" description="Low complexity" evidence="13">
    <location>
        <begin position="651"/>
        <end position="662"/>
    </location>
</feature>
<keyword evidence="11" id="KW-0539">Nucleus</keyword>
<dbReference type="Pfam" id="PF23291">
    <property type="entry name" value="KOW4_SPT5"/>
    <property type="match status" value="1"/>
</dbReference>
<evidence type="ECO:0000256" key="10">
    <source>
        <dbReference type="ARBA" id="ARBA00023163"/>
    </source>
</evidence>
<evidence type="ECO:0000256" key="8">
    <source>
        <dbReference type="ARBA" id="ARBA00023015"/>
    </source>
</evidence>
<dbReference type="InterPro" id="IPR055251">
    <property type="entry name" value="SOS1_NGEF_PH"/>
</dbReference>
<dbReference type="GO" id="GO:0005634">
    <property type="term" value="C:nucleus"/>
    <property type="evidence" value="ECO:0007669"/>
    <property type="project" value="UniProtKB-SubCell"/>
</dbReference>
<dbReference type="Pfam" id="PF00467">
    <property type="entry name" value="KOW"/>
    <property type="match status" value="1"/>
</dbReference>
<feature type="region of interest" description="Disordered" evidence="13">
    <location>
        <begin position="1718"/>
        <end position="1760"/>
    </location>
</feature>
<keyword evidence="8" id="KW-0805">Transcription regulation</keyword>
<protein>
    <recommendedName>
        <fullName evidence="3">Transcription elongation factor SPT5</fullName>
    </recommendedName>
    <alternativeName>
        <fullName evidence="12">DRB sensitivity-inducing factor large subunit</fullName>
    </alternativeName>
    <alternativeName>
        <fullName evidence="4">Transcription elongation factor spt5</fullName>
    </alternativeName>
</protein>
<evidence type="ECO:0000313" key="17">
    <source>
        <dbReference type="Proteomes" id="UP000579812"/>
    </source>
</evidence>
<dbReference type="SMART" id="SM00738">
    <property type="entry name" value="NGN"/>
    <property type="match status" value="1"/>
</dbReference>
<dbReference type="InterPro" id="IPR005100">
    <property type="entry name" value="NGN-domain"/>
</dbReference>
<dbReference type="CDD" id="cd00160">
    <property type="entry name" value="RhoGEF"/>
    <property type="match status" value="1"/>
</dbReference>
<dbReference type="InterPro" id="IPR008991">
    <property type="entry name" value="Translation_prot_SH3-like_sf"/>
</dbReference>
<dbReference type="InterPro" id="IPR036735">
    <property type="entry name" value="NGN_dom_sf"/>
</dbReference>
<dbReference type="GO" id="GO:0005085">
    <property type="term" value="F:guanyl-nucleotide exchange factor activity"/>
    <property type="evidence" value="ECO:0007669"/>
    <property type="project" value="InterPro"/>
</dbReference>
<dbReference type="InterPro" id="IPR024945">
    <property type="entry name" value="Spt5_C_dom"/>
</dbReference>
<evidence type="ECO:0000259" key="15">
    <source>
        <dbReference type="PROSITE" id="PS50010"/>
    </source>
</evidence>
<feature type="compositionally biased region" description="Acidic residues" evidence="13">
    <location>
        <begin position="2283"/>
        <end position="2305"/>
    </location>
</feature>
<feature type="compositionally biased region" description="Polar residues" evidence="13">
    <location>
        <begin position="3105"/>
        <end position="3127"/>
    </location>
</feature>
<dbReference type="Pfam" id="PF22697">
    <property type="entry name" value="SOS1_NGEF_PH"/>
    <property type="match status" value="1"/>
</dbReference>
<dbReference type="FunFam" id="2.30.30.30:FF:000016">
    <property type="entry name" value="Transcription elongation factor SPT5"/>
    <property type="match status" value="1"/>
</dbReference>
<evidence type="ECO:0000256" key="13">
    <source>
        <dbReference type="SAM" id="MobiDB-lite"/>
    </source>
</evidence>
<feature type="region of interest" description="Disordered" evidence="13">
    <location>
        <begin position="490"/>
        <end position="518"/>
    </location>
</feature>
<dbReference type="InterPro" id="IPR014722">
    <property type="entry name" value="Rib_uL2_dom2"/>
</dbReference>
<dbReference type="SUPFAM" id="SSF47266">
    <property type="entry name" value="4-helical cytokines"/>
    <property type="match status" value="1"/>
</dbReference>
<feature type="domain" description="PH" evidence="14">
    <location>
        <begin position="367"/>
        <end position="465"/>
    </location>
</feature>
<dbReference type="InterPro" id="IPR041976">
    <property type="entry name" value="KOW_Spt5_3"/>
</dbReference>
<feature type="region of interest" description="Disordered" evidence="13">
    <location>
        <begin position="1530"/>
        <end position="1584"/>
    </location>
</feature>
<feature type="compositionally biased region" description="Low complexity" evidence="13">
    <location>
        <begin position="1957"/>
        <end position="1977"/>
    </location>
</feature>
<dbReference type="Pfam" id="PF23287">
    <property type="entry name" value="KOW7_SPT5"/>
    <property type="match status" value="1"/>
</dbReference>
<feature type="compositionally biased region" description="Low complexity" evidence="13">
    <location>
        <begin position="1722"/>
        <end position="1737"/>
    </location>
</feature>
<dbReference type="CDD" id="cd06081">
    <property type="entry name" value="KOW_Spt5_1"/>
    <property type="match status" value="1"/>
</dbReference>
<feature type="region of interest" description="Disordered" evidence="13">
    <location>
        <begin position="1493"/>
        <end position="1513"/>
    </location>
</feature>
<proteinExistence type="inferred from homology"/>
<dbReference type="Gene3D" id="1.20.1250.70">
    <property type="entry name" value="Interleukin-15/Interleukin-21"/>
    <property type="match status" value="1"/>
</dbReference>
<keyword evidence="7" id="KW-0677">Repeat</keyword>
<gene>
    <name evidence="16" type="ORF">G5714_015046</name>
</gene>
<feature type="region of interest" description="Disordered" evidence="13">
    <location>
        <begin position="2244"/>
        <end position="2334"/>
    </location>
</feature>
<dbReference type="PANTHER" id="PTHR45924">
    <property type="entry name" value="FI17866P1"/>
    <property type="match status" value="1"/>
</dbReference>
<feature type="compositionally biased region" description="Polar residues" evidence="13">
    <location>
        <begin position="1493"/>
        <end position="1504"/>
    </location>
</feature>
<dbReference type="Gene3D" id="1.20.900.10">
    <property type="entry name" value="Dbl homology (DH) domain"/>
    <property type="match status" value="1"/>
</dbReference>
<dbReference type="InterPro" id="IPR041975">
    <property type="entry name" value="KOW_Spt5_2"/>
</dbReference>
<dbReference type="Pfam" id="PF00621">
    <property type="entry name" value="RhoGEF"/>
    <property type="match status" value="1"/>
</dbReference>
<feature type="compositionally biased region" description="Polar residues" evidence="13">
    <location>
        <begin position="1004"/>
        <end position="1038"/>
    </location>
</feature>
<feature type="compositionally biased region" description="Polar residues" evidence="13">
    <location>
        <begin position="1901"/>
        <end position="1913"/>
    </location>
</feature>
<dbReference type="Pfam" id="PF23037">
    <property type="entry name" value="KOWx_SPT5"/>
    <property type="match status" value="1"/>
</dbReference>
<dbReference type="FunFam" id="1.20.900.10:FF:000019">
    <property type="entry name" value="Pleckstrin homology domain-containing family G member 1"/>
    <property type="match status" value="1"/>
</dbReference>
<dbReference type="InterPro" id="IPR057936">
    <property type="entry name" value="KOWx_Spt5"/>
</dbReference>
<dbReference type="Gene3D" id="2.30.30.30">
    <property type="match status" value="3"/>
</dbReference>
<dbReference type="InterPro" id="IPR039385">
    <property type="entry name" value="NGN_Euk"/>
</dbReference>
<dbReference type="CDD" id="cd06083">
    <property type="entry name" value="KOW_Spt5_3"/>
    <property type="match status" value="1"/>
</dbReference>
<dbReference type="PROSITE" id="PS50010">
    <property type="entry name" value="DH_2"/>
    <property type="match status" value="1"/>
</dbReference>
<dbReference type="InterPro" id="IPR057934">
    <property type="entry name" value="KOW_Spt5_7"/>
</dbReference>
<dbReference type="InterPro" id="IPR043324">
    <property type="entry name" value="PH_PLEKHG1_G2_G3"/>
</dbReference>
<dbReference type="CDD" id="cd06082">
    <property type="entry name" value="KOW_Spt5_2"/>
    <property type="match status" value="1"/>
</dbReference>
<dbReference type="InterPro" id="IPR022581">
    <property type="entry name" value="Spt5_N"/>
</dbReference>
<feature type="compositionally biased region" description="Polar residues" evidence="13">
    <location>
        <begin position="1133"/>
        <end position="1144"/>
    </location>
</feature>
<feature type="compositionally biased region" description="Low complexity" evidence="13">
    <location>
        <begin position="3133"/>
        <end position="3148"/>
    </location>
</feature>
<evidence type="ECO:0000256" key="1">
    <source>
        <dbReference type="ARBA" id="ARBA00004123"/>
    </source>
</evidence>
<dbReference type="Pfam" id="PF03439">
    <property type="entry name" value="Spt5-NGN"/>
    <property type="match status" value="1"/>
</dbReference>
<evidence type="ECO:0000259" key="14">
    <source>
        <dbReference type="PROSITE" id="PS50003"/>
    </source>
</evidence>
<feature type="compositionally biased region" description="Polar residues" evidence="13">
    <location>
        <begin position="2998"/>
        <end position="3029"/>
    </location>
</feature>
<dbReference type="InterPro" id="IPR011993">
    <property type="entry name" value="PH-like_dom_sf"/>
</dbReference>
<feature type="region of interest" description="Disordered" evidence="13">
    <location>
        <begin position="1115"/>
        <end position="1144"/>
    </location>
</feature>
<sequence length="3323" mass="366081">MSPISTAVKVSTSCDIITPCLRERAATARKKTATKLTALVVIPADAAVLCGSAAKRPSSVSSLSGIVSRMASSGGASRGSCTSVNTVCSDSDRGASLSSSASSASLQDGHSSSSSSSLPYGAVPAYPGSQRNGSDISLDLTPLSLLTGAGPLAASTTPLPKLTRLERVALEIVETEQAYVRDLKSIVEDYLGCIIDCGDLPLKPEEVSTLFCNIEDIYEFNSELLEDLERSPHAAAIAECFVERSEAFDIYTIYCMNYPNSVTVLRDCMKNESLVRFFQERQATLCHSLPLETYLLKPVQRILKYHLLLQELSKHFDKSDPGYEVVEDAIITMTAVAWYINDMKRKQEHAVRLQEIESLLLNWTGPDLSGFGELVLEGSFRVQRVKKERAFFLFDKMLLIAKKRLDHFIYSTHIFCCNLLLVENMKDPLCFKVSDQTIPKQQHIVQAKNQEEKRLWLHYLKRMIVENHPASLPQKARQVLGDNFCQSPQFDQDPIRKPMPSPRLDDIHNYHRGRRQSEPPEFIYTPEKAKKSLPLLLEGNLPYKRGRRQSAPAKDIEAVFQQSGCLKAGSEGELCPQADSMGSSGSTSTLASSVIEVESGRDDLALCQDEDDMTPLPPPPTLSITEEIMQFINESRARQGMAELTSEVLTPESPEVQPSEPQQLDESKPLIAEVDENKPQTNDTERSEPEETLVDVSDKDEDSHPSCEANVALPEELEKASSQLHTSKEENQSGELTLPEPSHSESSKPEMLKVTDDKGEKDTENSISKSEEPHLSDNLDKTIDDTACVAKSACAHVATALKATDSSLVPKAEPEQKLTKSDKQIIEKIRSYYEAAEAGVEEGQTTRRNSFSHIPAGLVKDSVSRFNVSVRQDSLLESESSRSDCVETHAASSLLPTLDQVEQNFNHEEPADTAIPLSHSDVIQEQKELLHNKTANKKDEDICEFSPCMELWKEKERTGQDSLKVSFPKEKICGVDTNASEENKAFLNCTTTQMQHKCDRSQSDPDTSDISNVQTKETADTSLQYGSRTRARMSSNGNLDDLPSQIKVGRWSRHGKVVTCSRTLYEGMEEVPDLGFFEGGPVNQCLVENSEKILNKVQMLARMYTAKASSMKVPLHQKKTRVSRGAWSVEGKGSTSPKSRQVQLHQGDIRILNQPTEESSVSTPTEPFGHIILREKLSTTYHQENDCNLIGPPDEISTNGSNSLYFSSAESSATSVQILTTVMESQVSVISDHRESSLEKCEYKLHEGEQTLSTCAGTQVQAEPEVPSKLAGFPLDEHADNVLQCIQESHSYAVEKSTAINRTEERPLLQEENPAFVSNSGPSSELFIDPVIIKHLEEETHSVEEKRGLTVQHCESILSIDDKQDEIHTGHLNSKQDQADIETTSMEEITPVVSSVSEVGPCPPLQPAPCVLNTVVISEGSELSNPLAQEVTTSPTQLMPLLGSCGKCSPLDVKSKEDLCNNSKTLSPPCTPPVGGPPLDELPRFTSQRPSNIPFTSWNPSSPAAQRVPHTSLRTEEQIQDISTSGLSTLRQSFPQAPNDKPSNIPSVCERPLDAKPPSAFSPNHRMRSPSPIRSAQNSRLSSTASALTKSLAASCISQTISQTMAKRGAHLQTASPPVSSSPLPTSSVRLRSPSPKPITLDSSEESGFRSTSSTGVGSLPLRSCPSPFRSNSLRSSPATVQTPPPYRSQRSVSPAPPVSLHSAPSANSLNSAALEQPSYTSLNGNNNNNNSLSNNGWATDHKKAPHSNTGGLPHFHDPQRTTLHNRVARPFPSSEPSSRVQSPSICPSPVTRICSPPPAPIHSSHLVTKPPNPRAPRQGGFFTPLSFEISRSTSACSLSPCESPRITSPPPIGIPASVWGFANPQPRNPSLTNASSPTKVETKTNSTQRGTRIISPTPMGMSSCSATNSQSQRRLRGASLPFVALGDRPPSPTRHERRSWAESGRWSVGSELGLTSPHGGSYSGSPSSISPGPLSPIRLTTERTSHSGKHFTSIAWPDVHDMLTRYNTEPNTETDALSCTETEEDDIEVAESTCRSTLICPYVAPANPDLRESPIQCPTEESIPNQGSKTTLKTSYATTVNLQIAGSGRIASFSNAQVSLTQTLSPVADSQSRRRIKCQSGCSKESVEMVKRIARELSQVKNDSMLYTPTLDDYENCSKSTLMCFALEVNVLFVEIQNVAKYRSHPLPRVLKTLTDKLQDKMKPCPDWFLPAEHLIRYDWIVHQQNFIRVAVWFIRIEENKEMSDSDDSDFSDNQSERSSEAEEVEENEDEEQGSVAGSDKEAEEEGEDLEDEEEYDEEEEEDDDRPRKKPRHGGFILDEADVDDEYEDEDPWEDGAEDILEKEEAEVSNIDHVVLDEDHSGSRRLQNLWRDSREEALGEYYMRKYAKSSGGEHFYGGSEDLSDDITQQQLLPGVKDPNLWTVKCKIGEERATAIALMRKFIAYQCTDTPLQIKSVVAPEHVKGYIYVEAYKQTHVKSAIEGVGNLRMGFWNQQMVPIKEMTDVLKVVKEVTNLKPKSWVRLKRGLYKDDIAQVDYVEPSQNTISLKMIPRIDLDRIKARMSMKDWFAKRKKFKRPAQRLFDAEKIRSLGGEVSHDGDFMIFEGNRYSRKGFLFKSFAMSAVITEGVKPTLSELEKFEDQPEGIDLEVVTETTGKEREHNLQAGDNVEVCEGELINLQGKILSVDGNKITIMPKHEDLKDPLEFPAHELRKYFRMGDHVKVIAGRFEGDTGLIVRVEENFVILFSDLTMHELKVLPRDLQLCSETASGVDAGGQHEWGELVQLDPQTVGVIVRLERETFQVLNMHGKVLTVRHQAVNRRKDNRFAVALDSEQNNIHVKDIVKVIDGPHSGREGEIRHIFRGFAFLHCKKLVENGGMFVCKARHLVLAGGSKPRDVTNFTVGGFAPMSPRISSPMHPGGGGQQHRGGGGGMGRGRGRRDNDLIGQTVRISQGPYKGYIGVVKDATESTARVELHSTCQTISVDRQRLTTVGGKERQGRTSTHLRTPMYGSQTPIYGTGSRTPMYGSQTPLHDGSRTPHYGSQTPLHDGSRTPGQSGAWDPNNPNTPSRPDDEYEFAYDDEPSPSPQGYGGTPNPQTPGYPEVPSPQVNPQYNPQTPGTPAMYNTDQYSPYAAPSPQGSYQPSPSPQSYHQVAPSPVGYQNTHSPASYHPTPSPMAYQASPSPSPVGYSPMTPGAPSPGGYNPHTPGSNIDQASNDWVTTDIMVRVKDTFLDGGVINQTGVIRSVTGGMCSVFLQDTEKVVSISSEHLEPVTPTKNNKVKVILGEDREATGVLLSIDGEDGIVRMELDEQLKILNLRFLGKLEV</sequence>
<feature type="region of interest" description="Disordered" evidence="13">
    <location>
        <begin position="997"/>
        <end position="1042"/>
    </location>
</feature>
<dbReference type="InterPro" id="IPR041980">
    <property type="entry name" value="KOW_Spt5_6_metazoa"/>
</dbReference>
<evidence type="ECO:0000256" key="11">
    <source>
        <dbReference type="ARBA" id="ARBA00023242"/>
    </source>
</evidence>
<dbReference type="InterPro" id="IPR001849">
    <property type="entry name" value="PH_domain"/>
</dbReference>
<evidence type="ECO:0000256" key="6">
    <source>
        <dbReference type="ARBA" id="ARBA00022553"/>
    </source>
</evidence>
<dbReference type="CDD" id="cd13243">
    <property type="entry name" value="PH_PLEKHG1_G2_G3"/>
    <property type="match status" value="1"/>
</dbReference>
<dbReference type="InterPro" id="IPR009079">
    <property type="entry name" value="4_helix_cytokine-like_core"/>
</dbReference>
<dbReference type="PROSITE" id="PS50003">
    <property type="entry name" value="PH_DOMAIN"/>
    <property type="match status" value="1"/>
</dbReference>
<comment type="similarity">
    <text evidence="2">Belongs to the SPT5 family.</text>
</comment>
<dbReference type="CDD" id="cd06086">
    <property type="entry name" value="KOW_Spt5_6"/>
    <property type="match status" value="1"/>
</dbReference>
<feature type="compositionally biased region" description="Gly residues" evidence="13">
    <location>
        <begin position="2917"/>
        <end position="2933"/>
    </location>
</feature>
<feature type="domain" description="DH" evidence="15">
    <location>
        <begin position="164"/>
        <end position="343"/>
    </location>
</feature>
<feature type="region of interest" description="Disordered" evidence="13">
    <location>
        <begin position="2914"/>
        <end position="2939"/>
    </location>
</feature>
<evidence type="ECO:0000313" key="16">
    <source>
        <dbReference type="EMBL" id="KAF4104059.1"/>
    </source>
</evidence>
<dbReference type="SUPFAM" id="SSF48065">
    <property type="entry name" value="DBL homology domain (DH-domain)"/>
    <property type="match status" value="1"/>
</dbReference>
<feature type="compositionally biased region" description="Pro residues" evidence="13">
    <location>
        <begin position="3094"/>
        <end position="3103"/>
    </location>
</feature>
<dbReference type="GO" id="GO:0005829">
    <property type="term" value="C:cytosol"/>
    <property type="evidence" value="ECO:0007669"/>
    <property type="project" value="UniProtKB-ARBA"/>
</dbReference>
<feature type="region of interest" description="Disordered" evidence="13">
    <location>
        <begin position="1867"/>
        <end position="1989"/>
    </location>
</feature>
<accession>A0A7J6C9U5</accession>
<evidence type="ECO:0000256" key="12">
    <source>
        <dbReference type="ARBA" id="ARBA00029645"/>
    </source>
</evidence>
<dbReference type="InterPro" id="IPR041973">
    <property type="entry name" value="KOW_Spt5_1"/>
</dbReference>
<evidence type="ECO:0000256" key="9">
    <source>
        <dbReference type="ARBA" id="ARBA00023159"/>
    </source>
</evidence>